<dbReference type="Pfam" id="PF05685">
    <property type="entry name" value="Uma2"/>
    <property type="match status" value="1"/>
</dbReference>
<dbReference type="PANTHER" id="PTHR47152">
    <property type="entry name" value="SLR2084 PROTEIN-RELATED"/>
    <property type="match status" value="1"/>
</dbReference>
<dbReference type="Gene3D" id="3.90.1570.10">
    <property type="entry name" value="tt1808, chain A"/>
    <property type="match status" value="1"/>
</dbReference>
<reference evidence="2" key="1">
    <citation type="submission" date="2019-10" db="EMBL/GenBank/DDBJ databases">
        <title>Draft genome sequece of Microseira wollei NIES-4236.</title>
        <authorList>
            <person name="Yamaguchi H."/>
            <person name="Suzuki S."/>
            <person name="Kawachi M."/>
        </authorList>
    </citation>
    <scope>NUCLEOTIDE SEQUENCE</scope>
    <source>
        <strain evidence="2">NIES-4236</strain>
    </source>
</reference>
<evidence type="ECO:0000259" key="1">
    <source>
        <dbReference type="Pfam" id="PF05685"/>
    </source>
</evidence>
<dbReference type="InterPro" id="IPR011335">
    <property type="entry name" value="Restrct_endonuc-II-like"/>
</dbReference>
<evidence type="ECO:0000313" key="2">
    <source>
        <dbReference type="EMBL" id="GET38055.1"/>
    </source>
</evidence>
<sequence length="192" mass="21895">MTQTLDKPTDRRFIHSGVTWEHFKLIEAGFAESPGIRLFYYEGEVEILAVSQDHEYFSGMIAGLLFVYFADKGIEFRPTGSFTQEKEGVASAQADQSYFFGEGGTTPDLSIEVVFTSGNERKLNRYKALGVPEVWFWEDGRFAFYCMQGDSYERVSKSEILPDLDIELLSRCLLMTSRVEAAREFRRGISQS</sequence>
<organism evidence="2 3">
    <name type="scientific">Microseira wollei NIES-4236</name>
    <dbReference type="NCBI Taxonomy" id="2530354"/>
    <lineage>
        <taxon>Bacteria</taxon>
        <taxon>Bacillati</taxon>
        <taxon>Cyanobacteriota</taxon>
        <taxon>Cyanophyceae</taxon>
        <taxon>Oscillatoriophycideae</taxon>
        <taxon>Aerosakkonematales</taxon>
        <taxon>Aerosakkonemataceae</taxon>
        <taxon>Microseira</taxon>
    </lineage>
</organism>
<evidence type="ECO:0000313" key="3">
    <source>
        <dbReference type="Proteomes" id="UP001050975"/>
    </source>
</evidence>
<dbReference type="RefSeq" id="WP_226580558.1">
    <property type="nucleotide sequence ID" value="NZ_BLAY01000038.1"/>
</dbReference>
<dbReference type="InterPro" id="IPR012296">
    <property type="entry name" value="Nuclease_put_TT1808"/>
</dbReference>
<dbReference type="PANTHER" id="PTHR47152:SF4">
    <property type="entry name" value="SLR0445 PROTEIN"/>
    <property type="match status" value="1"/>
</dbReference>
<gene>
    <name evidence="2" type="ORF">MiSe_28090</name>
</gene>
<comment type="caution">
    <text evidence="2">The sequence shown here is derived from an EMBL/GenBank/DDBJ whole genome shotgun (WGS) entry which is preliminary data.</text>
</comment>
<dbReference type="CDD" id="cd06260">
    <property type="entry name" value="DUF820-like"/>
    <property type="match status" value="1"/>
</dbReference>
<dbReference type="InterPro" id="IPR008538">
    <property type="entry name" value="Uma2"/>
</dbReference>
<accession>A0AAV3XBD3</accession>
<feature type="domain" description="Putative restriction endonuclease" evidence="1">
    <location>
        <begin position="20"/>
        <end position="157"/>
    </location>
</feature>
<dbReference type="Proteomes" id="UP001050975">
    <property type="component" value="Unassembled WGS sequence"/>
</dbReference>
<keyword evidence="3" id="KW-1185">Reference proteome</keyword>
<dbReference type="AlphaFoldDB" id="A0AAV3XBD3"/>
<dbReference type="SUPFAM" id="SSF52980">
    <property type="entry name" value="Restriction endonuclease-like"/>
    <property type="match status" value="1"/>
</dbReference>
<protein>
    <recommendedName>
        <fullName evidence="1">Putative restriction endonuclease domain-containing protein</fullName>
    </recommendedName>
</protein>
<dbReference type="EMBL" id="BLAY01000038">
    <property type="protein sequence ID" value="GET38055.1"/>
    <property type="molecule type" value="Genomic_DNA"/>
</dbReference>
<proteinExistence type="predicted"/>
<name>A0AAV3XBD3_9CYAN</name>